<name>A0A9N8DRB5_9STRA</name>
<organism evidence="5 6">
    <name type="scientific">Seminavis robusta</name>
    <dbReference type="NCBI Taxonomy" id="568900"/>
    <lineage>
        <taxon>Eukaryota</taxon>
        <taxon>Sar</taxon>
        <taxon>Stramenopiles</taxon>
        <taxon>Ochrophyta</taxon>
        <taxon>Bacillariophyta</taxon>
        <taxon>Bacillariophyceae</taxon>
        <taxon>Bacillariophycidae</taxon>
        <taxon>Naviculales</taxon>
        <taxon>Naviculaceae</taxon>
        <taxon>Seminavis</taxon>
    </lineage>
</organism>
<dbReference type="SUPFAM" id="SSF109604">
    <property type="entry name" value="HD-domain/PDEase-like"/>
    <property type="match status" value="1"/>
</dbReference>
<dbReference type="GO" id="GO:0005737">
    <property type="term" value="C:cytoplasm"/>
    <property type="evidence" value="ECO:0007669"/>
    <property type="project" value="TreeGrafter"/>
</dbReference>
<dbReference type="EMBL" id="CAICTM010000231">
    <property type="protein sequence ID" value="CAB9505484.1"/>
    <property type="molecule type" value="Genomic_DNA"/>
</dbReference>
<protein>
    <submittedName>
        <fullName evidence="5">HD domain-containing protein 2</fullName>
    </submittedName>
</protein>
<evidence type="ECO:0000259" key="4">
    <source>
        <dbReference type="Pfam" id="PF13023"/>
    </source>
</evidence>
<dbReference type="PANTHER" id="PTHR11845">
    <property type="entry name" value="5'-DEOXYNUCLEOTIDASE HDDC2"/>
    <property type="match status" value="1"/>
</dbReference>
<dbReference type="OrthoDB" id="10254258at2759"/>
<feature type="region of interest" description="Disordered" evidence="3">
    <location>
        <begin position="177"/>
        <end position="223"/>
    </location>
</feature>
<feature type="compositionally biased region" description="Low complexity" evidence="3">
    <location>
        <begin position="182"/>
        <end position="191"/>
    </location>
</feature>
<keyword evidence="1" id="KW-0479">Metal-binding</keyword>
<dbReference type="InterPro" id="IPR039356">
    <property type="entry name" value="YfbR/HDDC2"/>
</dbReference>
<evidence type="ECO:0000313" key="6">
    <source>
        <dbReference type="Proteomes" id="UP001153069"/>
    </source>
</evidence>
<gene>
    <name evidence="5" type="ORF">SEMRO_232_G094020.1</name>
</gene>
<comment type="caution">
    <text evidence="5">The sequence shown here is derived from an EMBL/GenBank/DDBJ whole genome shotgun (WGS) entry which is preliminary data.</text>
</comment>
<evidence type="ECO:0000256" key="3">
    <source>
        <dbReference type="SAM" id="MobiDB-lite"/>
    </source>
</evidence>
<dbReference type="GO" id="GO:0002953">
    <property type="term" value="F:5'-deoxynucleotidase activity"/>
    <property type="evidence" value="ECO:0007669"/>
    <property type="project" value="InterPro"/>
</dbReference>
<keyword evidence="6" id="KW-1185">Reference proteome</keyword>
<reference evidence="5" key="1">
    <citation type="submission" date="2020-06" db="EMBL/GenBank/DDBJ databases">
        <authorList>
            <consortium name="Plant Systems Biology data submission"/>
        </authorList>
    </citation>
    <scope>NUCLEOTIDE SEQUENCE</scope>
    <source>
        <strain evidence="5">D6</strain>
    </source>
</reference>
<dbReference type="PANTHER" id="PTHR11845:SF13">
    <property type="entry name" value="5'-DEOXYNUCLEOTIDASE HDDC2"/>
    <property type="match status" value="1"/>
</dbReference>
<evidence type="ECO:0000313" key="5">
    <source>
        <dbReference type="EMBL" id="CAB9505484.1"/>
    </source>
</evidence>
<accession>A0A9N8DRB5</accession>
<evidence type="ECO:0000256" key="2">
    <source>
        <dbReference type="ARBA" id="ARBA00022801"/>
    </source>
</evidence>
<dbReference type="Gene3D" id="1.10.3210.10">
    <property type="entry name" value="Hypothetical protein af1432"/>
    <property type="match status" value="1"/>
</dbReference>
<dbReference type="GO" id="GO:0046872">
    <property type="term" value="F:metal ion binding"/>
    <property type="evidence" value="ECO:0007669"/>
    <property type="project" value="UniProtKB-KW"/>
</dbReference>
<dbReference type="InterPro" id="IPR006674">
    <property type="entry name" value="HD_domain"/>
</dbReference>
<dbReference type="Pfam" id="PF13023">
    <property type="entry name" value="HD_3"/>
    <property type="match status" value="1"/>
</dbReference>
<dbReference type="AlphaFoldDB" id="A0A9N8DRB5"/>
<feature type="domain" description="HD" evidence="4">
    <location>
        <begin position="17"/>
        <end position="186"/>
    </location>
</feature>
<sequence>MSTSGLSDGLSFISDICGALKKLKRTGWVKHQIPLPESDSDHMHRCAMCALLVGQPADRRDQWAYELFPQYHPSKVDTTKLLRMAVTHDLCEALAGDITPFCDPSLVESKHDKEDQAMAAIQKVVAGPLGQELYDLWKEYEAQTTVEAIYCKDIDKFEMVVQAFEYEKEHLMAKGQVDKKPAAASSSSSADEPPPAKKLKLEGVAANPPTIAATTKHRDVRKDVSSEPLRGFFVSTNRAIKTPLFRRLDRELRERRRKVLAEKGWEVDVDEEQIPLPPPSAPK</sequence>
<evidence type="ECO:0000256" key="1">
    <source>
        <dbReference type="ARBA" id="ARBA00022723"/>
    </source>
</evidence>
<keyword evidence="2" id="KW-0378">Hydrolase</keyword>
<proteinExistence type="predicted"/>
<dbReference type="Proteomes" id="UP001153069">
    <property type="component" value="Unassembled WGS sequence"/>
</dbReference>